<dbReference type="AlphaFoldDB" id="X0UEK3"/>
<name>X0UEK3_9ZZZZ</name>
<organism evidence="1">
    <name type="scientific">marine sediment metagenome</name>
    <dbReference type="NCBI Taxonomy" id="412755"/>
    <lineage>
        <taxon>unclassified sequences</taxon>
        <taxon>metagenomes</taxon>
        <taxon>ecological metagenomes</taxon>
    </lineage>
</organism>
<protein>
    <submittedName>
        <fullName evidence="1">Uncharacterized protein</fullName>
    </submittedName>
</protein>
<proteinExistence type="predicted"/>
<gene>
    <name evidence="1" type="ORF">S01H1_44033</name>
</gene>
<accession>X0UEK3</accession>
<evidence type="ECO:0000313" key="1">
    <source>
        <dbReference type="EMBL" id="GAG04194.1"/>
    </source>
</evidence>
<dbReference type="EMBL" id="BARS01028071">
    <property type="protein sequence ID" value="GAG04194.1"/>
    <property type="molecule type" value="Genomic_DNA"/>
</dbReference>
<comment type="caution">
    <text evidence="1">The sequence shown here is derived from an EMBL/GenBank/DDBJ whole genome shotgun (WGS) entry which is preliminary data.</text>
</comment>
<sequence length="49" mass="5090">MAAGIDWFGEPFGDWFAWCAAVGDCCAAFVSSGEHVALIEPPVSASESP</sequence>
<reference evidence="1" key="1">
    <citation type="journal article" date="2014" name="Front. Microbiol.">
        <title>High frequency of phylogenetically diverse reductive dehalogenase-homologous genes in deep subseafloor sedimentary metagenomes.</title>
        <authorList>
            <person name="Kawai M."/>
            <person name="Futagami T."/>
            <person name="Toyoda A."/>
            <person name="Takaki Y."/>
            <person name="Nishi S."/>
            <person name="Hori S."/>
            <person name="Arai W."/>
            <person name="Tsubouchi T."/>
            <person name="Morono Y."/>
            <person name="Uchiyama I."/>
            <person name="Ito T."/>
            <person name="Fujiyama A."/>
            <person name="Inagaki F."/>
            <person name="Takami H."/>
        </authorList>
    </citation>
    <scope>NUCLEOTIDE SEQUENCE</scope>
    <source>
        <strain evidence="1">Expedition CK06-06</strain>
    </source>
</reference>